<dbReference type="InterPro" id="IPR029058">
    <property type="entry name" value="AB_hydrolase_fold"/>
</dbReference>
<evidence type="ECO:0000313" key="3">
    <source>
        <dbReference type="Proteomes" id="UP001596016"/>
    </source>
</evidence>
<organism evidence="2 3">
    <name type="scientific">Aquamicrobium segne</name>
    <dbReference type="NCBI Taxonomy" id="469547"/>
    <lineage>
        <taxon>Bacteria</taxon>
        <taxon>Pseudomonadati</taxon>
        <taxon>Pseudomonadota</taxon>
        <taxon>Alphaproteobacteria</taxon>
        <taxon>Hyphomicrobiales</taxon>
        <taxon>Phyllobacteriaceae</taxon>
        <taxon>Aquamicrobium</taxon>
    </lineage>
</organism>
<dbReference type="Pfam" id="PF12146">
    <property type="entry name" value="Hydrolase_4"/>
    <property type="match status" value="1"/>
</dbReference>
<dbReference type="Proteomes" id="UP001596016">
    <property type="component" value="Unassembled WGS sequence"/>
</dbReference>
<dbReference type="EMBL" id="JBHSLL010000025">
    <property type="protein sequence ID" value="MFC5386216.1"/>
    <property type="molecule type" value="Genomic_DNA"/>
</dbReference>
<sequence length="319" mass="35899">MTDHFFHSSDNPLPDNGVGGYFSARDGKQLRYARFSPTARPAKGTVIVLQGRNETIEKYFETIADLSARGLGTAIFDLRGQGASDRLIRNQNYGYVKSFHDYADDLGTFFKQIVLPDCRGPYYILAHSTGALIALLAAPQLVNRIERMVLLTPFLGIPDERYSIKTIQRMATALQLAGLGRICITRRHKKDFETNLLTSDPLRFHRNSQIHDDHPHLRLKGPTVRWLKQACKAILKISDPNFMARMHIPTLIVAAGADQIVSTRAIVHFSRHLRLSSLLTIDGARHELLQEADFYREQFLAAFDAFVPGSEECHDNLAA</sequence>
<dbReference type="Gene3D" id="3.40.50.1820">
    <property type="entry name" value="alpha/beta hydrolase"/>
    <property type="match status" value="1"/>
</dbReference>
<dbReference type="PANTHER" id="PTHR11614">
    <property type="entry name" value="PHOSPHOLIPASE-RELATED"/>
    <property type="match status" value="1"/>
</dbReference>
<accession>A0ABW0GYC1</accession>
<gene>
    <name evidence="2" type="ORF">ACFPLB_09590</name>
</gene>
<dbReference type="InterPro" id="IPR051044">
    <property type="entry name" value="MAG_DAG_Lipase"/>
</dbReference>
<name>A0ABW0GYC1_9HYPH</name>
<dbReference type="InterPro" id="IPR022742">
    <property type="entry name" value="Hydrolase_4"/>
</dbReference>
<dbReference type="SUPFAM" id="SSF53474">
    <property type="entry name" value="alpha/beta-Hydrolases"/>
    <property type="match status" value="1"/>
</dbReference>
<protein>
    <submittedName>
        <fullName evidence="2">Alpha/beta fold hydrolase</fullName>
    </submittedName>
</protein>
<keyword evidence="3" id="KW-1185">Reference proteome</keyword>
<evidence type="ECO:0000259" key="1">
    <source>
        <dbReference type="Pfam" id="PF12146"/>
    </source>
</evidence>
<proteinExistence type="predicted"/>
<feature type="domain" description="Serine aminopeptidase S33" evidence="1">
    <location>
        <begin position="41"/>
        <end position="293"/>
    </location>
</feature>
<dbReference type="GO" id="GO:0016787">
    <property type="term" value="F:hydrolase activity"/>
    <property type="evidence" value="ECO:0007669"/>
    <property type="project" value="UniProtKB-KW"/>
</dbReference>
<keyword evidence="2" id="KW-0378">Hydrolase</keyword>
<dbReference type="RefSeq" id="WP_378229123.1">
    <property type="nucleotide sequence ID" value="NZ_JBHSLL010000025.1"/>
</dbReference>
<reference evidence="3" key="1">
    <citation type="journal article" date="2019" name="Int. J. Syst. Evol. Microbiol.">
        <title>The Global Catalogue of Microorganisms (GCM) 10K type strain sequencing project: providing services to taxonomists for standard genome sequencing and annotation.</title>
        <authorList>
            <consortium name="The Broad Institute Genomics Platform"/>
            <consortium name="The Broad Institute Genome Sequencing Center for Infectious Disease"/>
            <person name="Wu L."/>
            <person name="Ma J."/>
        </authorList>
    </citation>
    <scope>NUCLEOTIDE SEQUENCE [LARGE SCALE GENOMIC DNA]</scope>
    <source>
        <strain evidence="3">CGMCC 4.1415</strain>
    </source>
</reference>
<evidence type="ECO:0000313" key="2">
    <source>
        <dbReference type="EMBL" id="MFC5386216.1"/>
    </source>
</evidence>
<comment type="caution">
    <text evidence="2">The sequence shown here is derived from an EMBL/GenBank/DDBJ whole genome shotgun (WGS) entry which is preliminary data.</text>
</comment>